<accession>A0A1X0U4Q6</accession>
<protein>
    <submittedName>
        <fullName evidence="2">Glycosyl transferase</fullName>
    </submittedName>
</protein>
<dbReference type="Pfam" id="PF00535">
    <property type="entry name" value="Glycos_transf_2"/>
    <property type="match status" value="1"/>
</dbReference>
<keyword evidence="2" id="KW-0808">Transferase</keyword>
<dbReference type="SUPFAM" id="SSF53448">
    <property type="entry name" value="Nucleotide-diphospho-sugar transferases"/>
    <property type="match status" value="1"/>
</dbReference>
<dbReference type="Proteomes" id="UP000192671">
    <property type="component" value="Unassembled WGS sequence"/>
</dbReference>
<dbReference type="InterPro" id="IPR001173">
    <property type="entry name" value="Glyco_trans_2-like"/>
</dbReference>
<feature type="domain" description="Glycosyltransferase 2-like" evidence="1">
    <location>
        <begin position="17"/>
        <end position="122"/>
    </location>
</feature>
<organism evidence="2 3">
    <name type="scientific">Campylobacter concisus</name>
    <dbReference type="NCBI Taxonomy" id="199"/>
    <lineage>
        <taxon>Bacteria</taxon>
        <taxon>Pseudomonadati</taxon>
        <taxon>Campylobacterota</taxon>
        <taxon>Epsilonproteobacteria</taxon>
        <taxon>Campylobacterales</taxon>
        <taxon>Campylobacteraceae</taxon>
        <taxon>Campylobacter</taxon>
    </lineage>
</organism>
<evidence type="ECO:0000313" key="2">
    <source>
        <dbReference type="EMBL" id="ORI09842.1"/>
    </source>
</evidence>
<dbReference type="AlphaFoldDB" id="A0A1X0U4Q6"/>
<sequence length="309" mass="35891">MIQKRKDSLKLDNLAPIVLFVYNRLDHTKQTLEALLANELANQSEIFIYSDAAKSRNDEIKVAEVREYIKKVNGFKKVTIIQRERNFGLASNIIDGVTKIVNEYGRIIVLEDDLITSPYFLSFMNKGLELYKDEPRVASIHGYIYPIDSLPETFFIKGADCWGWATWSDKWSIFEPNGQKLLDEIRKLKLEKEIDFNGSYGFVKMLKSQIVGKNNSWAIRWYASTFLNGMLTLYPGKSYVQNIGFDSQATHCKIKTNLFDIDLNKNIVIDKIDIKEDLTARKKFEIFFKKINPNLIQRILLKVKRLIKL</sequence>
<dbReference type="Gene3D" id="3.90.550.10">
    <property type="entry name" value="Spore Coat Polysaccharide Biosynthesis Protein SpsA, Chain A"/>
    <property type="match status" value="1"/>
</dbReference>
<dbReference type="InterPro" id="IPR029044">
    <property type="entry name" value="Nucleotide-diphossugar_trans"/>
</dbReference>
<comment type="caution">
    <text evidence="2">The sequence shown here is derived from an EMBL/GenBank/DDBJ whole genome shotgun (WGS) entry which is preliminary data.</text>
</comment>
<gene>
    <name evidence="2" type="ORF">A3835_08995</name>
</gene>
<evidence type="ECO:0000259" key="1">
    <source>
        <dbReference type="Pfam" id="PF00535"/>
    </source>
</evidence>
<reference evidence="2 3" key="1">
    <citation type="journal article" date="2017" name="Gene Rep">
        <title>The ribosomal RNA operon (rrn) of Campylobacter concisus supports molecular typing to genomospecies level.</title>
        <authorList>
            <person name="Huq M."/>
            <person name="Van T.T.H."/>
            <person name="Gurtler V."/>
            <person name="Elshagmani E."/>
            <person name="Allemailem K.S."/>
            <person name="Smooker P.M."/>
            <person name="Istivan T.S."/>
        </authorList>
    </citation>
    <scope>NUCLEOTIDE SEQUENCE [LARGE SCALE GENOMIC DNA]</scope>
    <source>
        <strain evidence="2 3">RCH 26</strain>
    </source>
</reference>
<proteinExistence type="predicted"/>
<dbReference type="GO" id="GO:0016740">
    <property type="term" value="F:transferase activity"/>
    <property type="evidence" value="ECO:0007669"/>
    <property type="project" value="UniProtKB-KW"/>
</dbReference>
<evidence type="ECO:0000313" key="3">
    <source>
        <dbReference type="Proteomes" id="UP000192671"/>
    </source>
</evidence>
<dbReference type="EMBL" id="LVWL01000004">
    <property type="protein sequence ID" value="ORI09842.1"/>
    <property type="molecule type" value="Genomic_DNA"/>
</dbReference>
<name>A0A1X0U4Q6_9BACT</name>